<keyword evidence="1" id="KW-0472">Membrane</keyword>
<feature type="transmembrane region" description="Helical" evidence="1">
    <location>
        <begin position="131"/>
        <end position="152"/>
    </location>
</feature>
<dbReference type="Proteomes" id="UP000606935">
    <property type="component" value="Unassembled WGS sequence"/>
</dbReference>
<dbReference type="EMBL" id="BMLS01000001">
    <property type="protein sequence ID" value="GGO64613.1"/>
    <property type="molecule type" value="Genomic_DNA"/>
</dbReference>
<feature type="transmembrane region" description="Helical" evidence="1">
    <location>
        <begin position="179"/>
        <end position="203"/>
    </location>
</feature>
<evidence type="ECO:0000256" key="1">
    <source>
        <dbReference type="SAM" id="Phobius"/>
    </source>
</evidence>
<keyword evidence="1" id="KW-1133">Transmembrane helix</keyword>
<dbReference type="RefSeq" id="WP_188689668.1">
    <property type="nucleotide sequence ID" value="NZ_BMLS01000001.1"/>
</dbReference>
<evidence type="ECO:0000313" key="3">
    <source>
        <dbReference type="Proteomes" id="UP000606935"/>
    </source>
</evidence>
<keyword evidence="3" id="KW-1185">Reference proteome</keyword>
<feature type="transmembrane region" description="Helical" evidence="1">
    <location>
        <begin position="209"/>
        <end position="231"/>
    </location>
</feature>
<reference evidence="2" key="1">
    <citation type="journal article" date="2014" name="Int. J. Syst. Evol. Microbiol.">
        <title>Complete genome sequence of Corynebacterium casei LMG S-19264T (=DSM 44701T), isolated from a smear-ripened cheese.</title>
        <authorList>
            <consortium name="US DOE Joint Genome Institute (JGI-PGF)"/>
            <person name="Walter F."/>
            <person name="Albersmeier A."/>
            <person name="Kalinowski J."/>
            <person name="Ruckert C."/>
        </authorList>
    </citation>
    <scope>NUCLEOTIDE SEQUENCE</scope>
    <source>
        <strain evidence="2">CGMCC 1.7086</strain>
    </source>
</reference>
<comment type="caution">
    <text evidence="2">The sequence shown here is derived from an EMBL/GenBank/DDBJ whole genome shotgun (WGS) entry which is preliminary data.</text>
</comment>
<sequence length="450" mass="51091">MSVFKFELRRMFSGKANNLSLLVFLLSGLLAVYLGAFNYDKQMQDQQNTALLFDKEKEQISGAAQIPEVGSLAYYASVPTQWQLSPWAALFSGQSQYRLTAMRLQALALQGQIYGRELINPARSRAGGFDLGFVLAYLLPILVGIVTVSLLSEERQSGRWRMLNALSAHTGARLIIRALLLRFALVALLVCLLFVVAAVVVGLPLDGLFVAFIGISLLYCLLWFLIAGLIISLNRDSLYNNLAFLSVWLLLAVLLPGLVHLQQGRSFDAQLPLKAAVEQRLVMNNGWDQDMHQALVDFAEHYPQFTEQLDFSGRFHWKWYFAMQHLSDQAVEDKWQAYLMEHQARDRQLDKISLLSPSLLLQRYLYAMAGTDSQAYFAYLEQIRDFHRQLREFVYPYLFADRQMDADDFNAFPAFVAKPTAQYPLPLALVLLLAGLGVLLTWRFNRLAKV</sequence>
<reference evidence="2" key="2">
    <citation type="submission" date="2020-09" db="EMBL/GenBank/DDBJ databases">
        <authorList>
            <person name="Sun Q."/>
            <person name="Zhou Y."/>
        </authorList>
    </citation>
    <scope>NUCLEOTIDE SEQUENCE</scope>
    <source>
        <strain evidence="2">CGMCC 1.7086</strain>
    </source>
</reference>
<proteinExistence type="predicted"/>
<accession>A0A917YU93</accession>
<dbReference type="InterPro" id="IPR021913">
    <property type="entry name" value="DUF3526"/>
</dbReference>
<dbReference type="AlphaFoldDB" id="A0A917YU93"/>
<feature type="transmembrane region" description="Helical" evidence="1">
    <location>
        <begin position="423"/>
        <end position="442"/>
    </location>
</feature>
<name>A0A917YU93_9ALTE</name>
<dbReference type="Pfam" id="PF12040">
    <property type="entry name" value="DUF3526"/>
    <property type="match status" value="1"/>
</dbReference>
<feature type="transmembrane region" description="Helical" evidence="1">
    <location>
        <begin position="238"/>
        <end position="259"/>
    </location>
</feature>
<organism evidence="2 3">
    <name type="scientific">Bowmanella pacifica</name>
    <dbReference type="NCBI Taxonomy" id="502051"/>
    <lineage>
        <taxon>Bacteria</taxon>
        <taxon>Pseudomonadati</taxon>
        <taxon>Pseudomonadota</taxon>
        <taxon>Gammaproteobacteria</taxon>
        <taxon>Alteromonadales</taxon>
        <taxon>Alteromonadaceae</taxon>
        <taxon>Bowmanella</taxon>
    </lineage>
</organism>
<protein>
    <submittedName>
        <fullName evidence="2">ABC transporter permease</fullName>
    </submittedName>
</protein>
<gene>
    <name evidence="2" type="ORF">GCM10010982_04460</name>
</gene>
<feature type="transmembrane region" description="Helical" evidence="1">
    <location>
        <begin position="21"/>
        <end position="39"/>
    </location>
</feature>
<evidence type="ECO:0000313" key="2">
    <source>
        <dbReference type="EMBL" id="GGO64613.1"/>
    </source>
</evidence>
<keyword evidence="1" id="KW-0812">Transmembrane</keyword>